<feature type="transmembrane region" description="Helical" evidence="1">
    <location>
        <begin position="383"/>
        <end position="406"/>
    </location>
</feature>
<proteinExistence type="predicted"/>
<feature type="transmembrane region" description="Helical" evidence="1">
    <location>
        <begin position="115"/>
        <end position="134"/>
    </location>
</feature>
<feature type="transmembrane region" description="Helical" evidence="1">
    <location>
        <begin position="304"/>
        <end position="325"/>
    </location>
</feature>
<keyword evidence="1" id="KW-0812">Transmembrane</keyword>
<keyword evidence="3" id="KW-1185">Reference proteome</keyword>
<feature type="transmembrane region" description="Helical" evidence="1">
    <location>
        <begin position="357"/>
        <end position="377"/>
    </location>
</feature>
<organism evidence="2 3">
    <name type="scientific">Micromonospora fulviviridis</name>
    <dbReference type="NCBI Taxonomy" id="47860"/>
    <lineage>
        <taxon>Bacteria</taxon>
        <taxon>Bacillati</taxon>
        <taxon>Actinomycetota</taxon>
        <taxon>Actinomycetes</taxon>
        <taxon>Micromonosporales</taxon>
        <taxon>Micromonosporaceae</taxon>
        <taxon>Micromonospora</taxon>
    </lineage>
</organism>
<feature type="transmembrane region" description="Helical" evidence="1">
    <location>
        <begin position="435"/>
        <end position="455"/>
    </location>
</feature>
<gene>
    <name evidence="2" type="ORF">ABZ071_30880</name>
</gene>
<name>A0ABV2VTU5_9ACTN</name>
<dbReference type="Gene3D" id="3.10.20.90">
    <property type="entry name" value="Phosphatidylinositol 3-kinase Catalytic Subunit, Chain A, domain 1"/>
    <property type="match status" value="1"/>
</dbReference>
<dbReference type="RefSeq" id="WP_355667749.1">
    <property type="nucleotide sequence ID" value="NZ_JBEXRX010000161.1"/>
</dbReference>
<feature type="transmembrane region" description="Helical" evidence="1">
    <location>
        <begin position="331"/>
        <end position="348"/>
    </location>
</feature>
<evidence type="ECO:0000313" key="2">
    <source>
        <dbReference type="EMBL" id="MEU0156218.1"/>
    </source>
</evidence>
<evidence type="ECO:0000313" key="3">
    <source>
        <dbReference type="Proteomes" id="UP001550348"/>
    </source>
</evidence>
<feature type="transmembrane region" description="Helical" evidence="1">
    <location>
        <begin position="172"/>
        <end position="194"/>
    </location>
</feature>
<accession>A0ABV2VTU5</accession>
<feature type="transmembrane region" description="Helical" evidence="1">
    <location>
        <begin position="200"/>
        <end position="220"/>
    </location>
</feature>
<comment type="caution">
    <text evidence="2">The sequence shown here is derived from an EMBL/GenBank/DDBJ whole genome shotgun (WGS) entry which is preliminary data.</text>
</comment>
<protein>
    <submittedName>
        <fullName evidence="2">EsaB/YukD family protein</fullName>
    </submittedName>
</protein>
<feature type="transmembrane region" description="Helical" evidence="1">
    <location>
        <begin position="251"/>
        <end position="269"/>
    </location>
</feature>
<dbReference type="InterPro" id="IPR024962">
    <property type="entry name" value="YukD-like"/>
</dbReference>
<feature type="transmembrane region" description="Helical" evidence="1">
    <location>
        <begin position="140"/>
        <end position="160"/>
    </location>
</feature>
<feature type="transmembrane region" description="Helical" evidence="1">
    <location>
        <begin position="227"/>
        <end position="245"/>
    </location>
</feature>
<dbReference type="Proteomes" id="UP001550348">
    <property type="component" value="Unassembled WGS sequence"/>
</dbReference>
<keyword evidence="1" id="KW-0472">Membrane</keyword>
<sequence>MLDRRSRVTVVGASKSVDVALPSDAPVGEYATALARMCGQARGGVMPPAWTLAPAGAAPIPVGTSLVDAGITDGQVLYLHDVARDPGAAPVVEDIGELVADESERNRDRSNPRGPTIASLGLLWLLLSAAVAALRHAGGLISPAILLIVAGLVALAAGWALHELRTPVPRALSMAVILTAGPCLLVAGGLLGQALAGGQFFWLGAIIGVNAAVVMALAAVPDPVIAAFEVPLALAAALTTVLHISRVDLSGASVAAAVAVTALAIIGVAKPLGATIAAWSGKLPRGGPAMAQATAELLARARQAVAVLLAVPAVALTVTLPVLTITHERQPYALALAGTAGVALLLRLRRAALTAEIVLAGAAGGIGVFAVLAALAARYLTSGIAIFALAFAAVILTGWGLAVTVLRHPKAAGRDAEPTLGGPAESPDRLKWVEVIVMLCNIASALLAMAVFGVYDELLAMGRGIIG</sequence>
<evidence type="ECO:0000256" key="1">
    <source>
        <dbReference type="SAM" id="Phobius"/>
    </source>
</evidence>
<dbReference type="EMBL" id="JBEXRX010000161">
    <property type="protein sequence ID" value="MEU0156218.1"/>
    <property type="molecule type" value="Genomic_DNA"/>
</dbReference>
<reference evidence="2 3" key="1">
    <citation type="submission" date="2024-06" db="EMBL/GenBank/DDBJ databases">
        <title>The Natural Products Discovery Center: Release of the First 8490 Sequenced Strains for Exploring Actinobacteria Biosynthetic Diversity.</title>
        <authorList>
            <person name="Kalkreuter E."/>
            <person name="Kautsar S.A."/>
            <person name="Yang D."/>
            <person name="Bader C.D."/>
            <person name="Teijaro C.N."/>
            <person name="Fluegel L."/>
            <person name="Davis C.M."/>
            <person name="Simpson J.R."/>
            <person name="Lauterbach L."/>
            <person name="Steele A.D."/>
            <person name="Gui C."/>
            <person name="Meng S."/>
            <person name="Li G."/>
            <person name="Viehrig K."/>
            <person name="Ye F."/>
            <person name="Su P."/>
            <person name="Kiefer A.F."/>
            <person name="Nichols A."/>
            <person name="Cepeda A.J."/>
            <person name="Yan W."/>
            <person name="Fan B."/>
            <person name="Jiang Y."/>
            <person name="Adhikari A."/>
            <person name="Zheng C.-J."/>
            <person name="Schuster L."/>
            <person name="Cowan T.M."/>
            <person name="Smanski M.J."/>
            <person name="Chevrette M.G."/>
            <person name="De Carvalho L.P.S."/>
            <person name="Shen B."/>
        </authorList>
    </citation>
    <scope>NUCLEOTIDE SEQUENCE [LARGE SCALE GENOMIC DNA]</scope>
    <source>
        <strain evidence="2 3">NPDC006286</strain>
    </source>
</reference>
<dbReference type="Pfam" id="PF08817">
    <property type="entry name" value="YukD"/>
    <property type="match status" value="1"/>
</dbReference>
<keyword evidence="1" id="KW-1133">Transmembrane helix</keyword>